<reference evidence="1" key="1">
    <citation type="submission" date="2017-10" db="EMBL/GenBank/DDBJ databases">
        <title>Whole genome sequencing of members of genus Pseudoxanthomonas.</title>
        <authorList>
            <person name="Kumar S."/>
            <person name="Bansal K."/>
            <person name="Kaur A."/>
            <person name="Patil P."/>
            <person name="Sharma S."/>
            <person name="Patil P.B."/>
        </authorList>
    </citation>
    <scope>NUCLEOTIDE SEQUENCE</scope>
    <source>
        <strain evidence="1">DSM 22914</strain>
    </source>
</reference>
<dbReference type="Gene3D" id="3.30.300.20">
    <property type="match status" value="1"/>
</dbReference>
<organism evidence="1 2">
    <name type="scientific">Pseudoxanthomonas taiwanensis</name>
    <dbReference type="NCBI Taxonomy" id="176598"/>
    <lineage>
        <taxon>Bacteria</taxon>
        <taxon>Pseudomonadati</taxon>
        <taxon>Pseudomonadota</taxon>
        <taxon>Gammaproteobacteria</taxon>
        <taxon>Lysobacterales</taxon>
        <taxon>Lysobacteraceae</taxon>
        <taxon>Pseudoxanthomonas</taxon>
    </lineage>
</organism>
<name>A0A921NYU8_9GAMM</name>
<dbReference type="SUPFAM" id="SSF82784">
    <property type="entry name" value="OsmC-like"/>
    <property type="match status" value="1"/>
</dbReference>
<evidence type="ECO:0000313" key="2">
    <source>
        <dbReference type="Proteomes" id="UP000717981"/>
    </source>
</evidence>
<dbReference type="InterPro" id="IPR003718">
    <property type="entry name" value="OsmC/Ohr_fam"/>
</dbReference>
<proteinExistence type="predicted"/>
<dbReference type="RefSeq" id="WP_162124075.1">
    <property type="nucleotide sequence ID" value="NZ_PDWK01000020.1"/>
</dbReference>
<dbReference type="PANTHER" id="PTHR42830">
    <property type="entry name" value="OSMOTICALLY INDUCIBLE FAMILY PROTEIN"/>
    <property type="match status" value="1"/>
</dbReference>
<dbReference type="PANTHER" id="PTHR42830:SF2">
    <property type="entry name" value="OSMC_OHR FAMILY PROTEIN"/>
    <property type="match status" value="1"/>
</dbReference>
<keyword evidence="2" id="KW-1185">Reference proteome</keyword>
<dbReference type="InterPro" id="IPR036102">
    <property type="entry name" value="OsmC/Ohrsf"/>
</dbReference>
<dbReference type="AlphaFoldDB" id="A0A921NYU8"/>
<accession>A0A921NYU8</accession>
<dbReference type="InterPro" id="IPR052707">
    <property type="entry name" value="OsmC_Ohr_Peroxiredoxin"/>
</dbReference>
<evidence type="ECO:0000313" key="1">
    <source>
        <dbReference type="EMBL" id="KAF1689497.1"/>
    </source>
</evidence>
<dbReference type="Proteomes" id="UP000717981">
    <property type="component" value="Unassembled WGS sequence"/>
</dbReference>
<protein>
    <submittedName>
        <fullName evidence="1">Peroxiredoxin</fullName>
    </submittedName>
</protein>
<dbReference type="Pfam" id="PF02566">
    <property type="entry name" value="OsmC"/>
    <property type="match status" value="1"/>
</dbReference>
<comment type="caution">
    <text evidence="1">The sequence shown here is derived from an EMBL/GenBank/DDBJ whole genome shotgun (WGS) entry which is preliminary data.</text>
</comment>
<dbReference type="InterPro" id="IPR015946">
    <property type="entry name" value="KH_dom-like_a/b"/>
</dbReference>
<dbReference type="EMBL" id="PDWK01000020">
    <property type="protein sequence ID" value="KAF1689497.1"/>
    <property type="molecule type" value="Genomic_DNA"/>
</dbReference>
<gene>
    <name evidence="1" type="ORF">CR938_05730</name>
</gene>
<dbReference type="OrthoDB" id="9795405at2"/>
<sequence length="163" mass="17300">MATDTHHYLAELRWTGNRGTGTAGYHAYGRDHEIHVAGKPVLHGSADPAFRGDPARHTPEDLFLAAAAACHMLFYLALCAREGIRVLAYRAQAEGGLEAGPAGGRFRGIRLHPQVVLAPGSDPQRAAALHATAHARCFIANSCSVPITCEPSSTVATEPPAWT</sequence>